<organism evidence="3">
    <name type="scientific">Chromera velia CCMP2878</name>
    <dbReference type="NCBI Taxonomy" id="1169474"/>
    <lineage>
        <taxon>Eukaryota</taxon>
        <taxon>Sar</taxon>
        <taxon>Alveolata</taxon>
        <taxon>Colpodellida</taxon>
        <taxon>Chromeraceae</taxon>
        <taxon>Chromera</taxon>
    </lineage>
</organism>
<feature type="compositionally biased region" description="Basic and acidic residues" evidence="2">
    <location>
        <begin position="220"/>
        <end position="229"/>
    </location>
</feature>
<name>A0A0G4I836_9ALVE</name>
<protein>
    <submittedName>
        <fullName evidence="3">Uncharacterized protein</fullName>
    </submittedName>
</protein>
<keyword evidence="1" id="KW-0175">Coiled coil</keyword>
<accession>A0A0G4I836</accession>
<feature type="region of interest" description="Disordered" evidence="2">
    <location>
        <begin position="160"/>
        <end position="184"/>
    </location>
</feature>
<gene>
    <name evidence="3" type="ORF">Cvel_11845</name>
</gene>
<dbReference type="AlphaFoldDB" id="A0A0G4I836"/>
<reference evidence="3" key="1">
    <citation type="submission" date="2014-11" db="EMBL/GenBank/DDBJ databases">
        <authorList>
            <person name="Otto D Thomas"/>
            <person name="Naeem Raeece"/>
        </authorList>
    </citation>
    <scope>NUCLEOTIDE SEQUENCE</scope>
</reference>
<feature type="coiled-coil region" evidence="1">
    <location>
        <begin position="64"/>
        <end position="91"/>
    </location>
</feature>
<feature type="compositionally biased region" description="Basic residues" evidence="2">
    <location>
        <begin position="163"/>
        <end position="176"/>
    </location>
</feature>
<evidence type="ECO:0000256" key="2">
    <source>
        <dbReference type="SAM" id="MobiDB-lite"/>
    </source>
</evidence>
<sequence>MAGKGSSDFSFPKPVSSPLESAAVNQLSALLDVKLKVQLEDLNRSFTNQLEPVKTQLAALTQGQAEDRERLSGLEGEIKVLRDEVTKLKEKSPSADLFKAAKEKRLRTREIQGLFLSGGPISFNRNLKKFLRDCARYPQISNMRLEEAEAFSAAMMSTIKSKSSWKPRPNPKKPNKKLGQPKTTLVFDSDDNAEKCDKLLVLASPDAHDEEEVKEAKEVVAKEGDEDGSRPAVNPAPHTADAPPGLQGASMVFYPRSHGPPAEAITRPTPMTAPIVAPMYSFVSSFPSSYPCHQGYSDGMLNGPQPLPAPHFFPNSQPVLGLNGGVGSAQAGMVPVGGGEERQETAVESGPLFSSFADIDQSHQTLPASPTRRGQIRQRDDAPASSAPPARRGKLGGGDESDGEMFEEPDSLREEEGDGPPGPRA</sequence>
<dbReference type="VEuPathDB" id="CryptoDB:Cvel_11845"/>
<dbReference type="PhylomeDB" id="A0A0G4I836"/>
<dbReference type="EMBL" id="CDMZ01005597">
    <property type="protein sequence ID" value="CEM53278.1"/>
    <property type="molecule type" value="Genomic_DNA"/>
</dbReference>
<evidence type="ECO:0000313" key="3">
    <source>
        <dbReference type="EMBL" id="CEM53278.1"/>
    </source>
</evidence>
<feature type="region of interest" description="Disordered" evidence="2">
    <location>
        <begin position="363"/>
        <end position="425"/>
    </location>
</feature>
<feature type="region of interest" description="Disordered" evidence="2">
    <location>
        <begin position="220"/>
        <end position="245"/>
    </location>
</feature>
<proteinExistence type="predicted"/>
<evidence type="ECO:0000256" key="1">
    <source>
        <dbReference type="SAM" id="Coils"/>
    </source>
</evidence>
<feature type="compositionally biased region" description="Acidic residues" evidence="2">
    <location>
        <begin position="399"/>
        <end position="418"/>
    </location>
</feature>